<evidence type="ECO:0000313" key="3">
    <source>
        <dbReference type="EMBL" id="EJT50768.1"/>
    </source>
</evidence>
<reference evidence="3 4" key="1">
    <citation type="journal article" date="2012" name="Eukaryot. Cell">
        <title>Draft genome sequence of CBS 2479, the standard type strain of Trichosporon asahii.</title>
        <authorList>
            <person name="Yang R.Y."/>
            <person name="Li H.T."/>
            <person name="Zhu H."/>
            <person name="Zhou G.P."/>
            <person name="Wang M."/>
            <person name="Wang L."/>
        </authorList>
    </citation>
    <scope>NUCLEOTIDE SEQUENCE [LARGE SCALE GENOMIC DNA]</scope>
    <source>
        <strain evidence="4">ATCC 90039 / CBS 2479 / JCM 2466 / KCTC 7840 / NCYC 2677 / UAMH 7654</strain>
    </source>
</reference>
<dbReference type="OrthoDB" id="332863at2759"/>
<comment type="caution">
    <text evidence="3">The sequence shown here is derived from an EMBL/GenBank/DDBJ whole genome shotgun (WGS) entry which is preliminary data.</text>
</comment>
<dbReference type="KEGG" id="tasa:A1Q1_08094"/>
<dbReference type="InterPro" id="IPR001279">
    <property type="entry name" value="Metallo-B-lactamas"/>
</dbReference>
<dbReference type="InterPro" id="IPR024884">
    <property type="entry name" value="NAPE-PLD"/>
</dbReference>
<dbReference type="AlphaFoldDB" id="J5R583"/>
<dbReference type="EMBL" id="ALBS01000090">
    <property type="protein sequence ID" value="EJT50768.1"/>
    <property type="molecule type" value="Genomic_DNA"/>
</dbReference>
<name>J5R583_TRIAS</name>
<dbReference type="Proteomes" id="UP000002748">
    <property type="component" value="Unassembled WGS sequence"/>
</dbReference>
<evidence type="ECO:0000259" key="2">
    <source>
        <dbReference type="Pfam" id="PF12706"/>
    </source>
</evidence>
<dbReference type="GeneID" id="25991606"/>
<dbReference type="GO" id="GO:0008270">
    <property type="term" value="F:zinc ion binding"/>
    <property type="evidence" value="ECO:0007669"/>
    <property type="project" value="InterPro"/>
</dbReference>
<protein>
    <submittedName>
        <fullName evidence="3">N-acyl-phosphatidylethanolamine-hydrolyzing phospholipase D</fullName>
    </submittedName>
</protein>
<dbReference type="PANTHER" id="PTHR15032:SF4">
    <property type="entry name" value="N-ACYL-PHOSPHATIDYLETHANOLAMINE-HYDROLYZING PHOSPHOLIPASE D"/>
    <property type="match status" value="1"/>
</dbReference>
<dbReference type="InterPro" id="IPR036866">
    <property type="entry name" value="RibonucZ/Hydroxyglut_hydro"/>
</dbReference>
<dbReference type="RefSeq" id="XP_014181716.1">
    <property type="nucleotide sequence ID" value="XM_014326241.1"/>
</dbReference>
<gene>
    <name evidence="3" type="ORF">A1Q1_08094</name>
</gene>
<dbReference type="Gene3D" id="3.60.15.10">
    <property type="entry name" value="Ribonuclease Z/Hydroxyacylglutathione hydrolase-like"/>
    <property type="match status" value="1"/>
</dbReference>
<feature type="domain" description="Metallo-beta-lactamase" evidence="2">
    <location>
        <begin position="107"/>
        <end position="330"/>
    </location>
</feature>
<dbReference type="GO" id="GO:0070292">
    <property type="term" value="P:N-acylphosphatidylethanolamine metabolic process"/>
    <property type="evidence" value="ECO:0007669"/>
    <property type="project" value="TreeGrafter"/>
</dbReference>
<dbReference type="GO" id="GO:0005737">
    <property type="term" value="C:cytoplasm"/>
    <property type="evidence" value="ECO:0007669"/>
    <property type="project" value="TreeGrafter"/>
</dbReference>
<dbReference type="Pfam" id="PF12706">
    <property type="entry name" value="Lactamase_B_2"/>
    <property type="match status" value="1"/>
</dbReference>
<feature type="binding site" evidence="1">
    <location>
        <position position="154"/>
    </location>
    <ligand>
        <name>an N-acyl-1,2-diacyl-sn-glycero-3-phosphoethanolamine</name>
        <dbReference type="ChEBI" id="CHEBI:62537"/>
    </ligand>
</feature>
<dbReference type="PIRSF" id="PIRSF038896">
    <property type="entry name" value="NAPE-PLD"/>
    <property type="match status" value="1"/>
</dbReference>
<accession>J5R583</accession>
<dbReference type="VEuPathDB" id="FungiDB:A1Q1_08094"/>
<dbReference type="PANTHER" id="PTHR15032">
    <property type="entry name" value="N-ACYL-PHOSPHATIDYLETHANOLAMINE-HYDROLYZING PHOSPHOLIPASE D"/>
    <property type="match status" value="1"/>
</dbReference>
<dbReference type="HOGENOM" id="CLU_020884_2_0_1"/>
<evidence type="ECO:0000313" key="4">
    <source>
        <dbReference type="Proteomes" id="UP000002748"/>
    </source>
</evidence>
<feature type="binding site" evidence="1">
    <location>
        <position position="307"/>
    </location>
    <ligand>
        <name>an N-acyl-1,2-diacyl-sn-glycero-3-phosphoethanolamine</name>
        <dbReference type="ChEBI" id="CHEBI:62537"/>
    </ligand>
</feature>
<dbReference type="GO" id="GO:0070290">
    <property type="term" value="F:N-acylphosphatidylethanolamine-specific phospholipase D activity"/>
    <property type="evidence" value="ECO:0007669"/>
    <property type="project" value="InterPro"/>
</dbReference>
<evidence type="ECO:0000256" key="1">
    <source>
        <dbReference type="PIRSR" id="PIRSR038896-50"/>
    </source>
</evidence>
<proteinExistence type="predicted"/>
<sequence length="376" mass="41736">MPAPVTVSAAPAPASRTRAEHWANDTATKFTNPWPSAHGPPARMDVAKFLWAGLWVKQPDLDNIDAFVQQQTPDFTPPLRGAKATWLGHACVLLQFAPEGDEKRGLNILFDPVFGQRCGPNQYFGAPKRYTQVPCGGVKGLPEIDVVVISHNHYDHLDLPTLQALYAQQPEHAPAMLMPLNTSRLINFVPPERIRELDWWESIRIESPQGSAEFTSTPAQHMTARTPFDLAASLWCSWAIKASDGTNVWFSGDTGYSAVDRDDDYSADPDRPFCPEFRRIGEKLGPFDLAFLPIGAYAPRTFLSTVHTAPIDAVRIFQDIRARKAFAIHWGTWDLSHEPLSEPPRMLASAREEMGVSKEEFDTIALGGSVSVEPRP</sequence>
<dbReference type="SUPFAM" id="SSF56281">
    <property type="entry name" value="Metallo-hydrolase/oxidoreductase"/>
    <property type="match status" value="1"/>
</dbReference>
<dbReference type="GO" id="GO:0070291">
    <property type="term" value="P:N-acylethanolamine metabolic process"/>
    <property type="evidence" value="ECO:0007669"/>
    <property type="project" value="TreeGrafter"/>
</dbReference>
<organism evidence="3 4">
    <name type="scientific">Trichosporon asahii var. asahii (strain ATCC 90039 / CBS 2479 / JCM 2466 / KCTC 7840 / NBRC 103889/ NCYC 2677 / UAMH 7654)</name>
    <name type="common">Yeast</name>
    <dbReference type="NCBI Taxonomy" id="1186058"/>
    <lineage>
        <taxon>Eukaryota</taxon>
        <taxon>Fungi</taxon>
        <taxon>Dikarya</taxon>
        <taxon>Basidiomycota</taxon>
        <taxon>Agaricomycotina</taxon>
        <taxon>Tremellomycetes</taxon>
        <taxon>Trichosporonales</taxon>
        <taxon>Trichosporonaceae</taxon>
        <taxon>Trichosporon</taxon>
    </lineage>
</organism>